<feature type="compositionally biased region" description="Basic and acidic residues" evidence="5">
    <location>
        <begin position="274"/>
        <end position="289"/>
    </location>
</feature>
<feature type="region of interest" description="Disordered" evidence="5">
    <location>
        <begin position="264"/>
        <end position="289"/>
    </location>
</feature>
<feature type="transmembrane region" description="Helical" evidence="6">
    <location>
        <begin position="180"/>
        <end position="204"/>
    </location>
</feature>
<dbReference type="PANTHER" id="PTHR15549">
    <property type="entry name" value="PAIRED IMMUNOGLOBULIN-LIKE TYPE 2 RECEPTOR"/>
    <property type="match status" value="1"/>
</dbReference>
<evidence type="ECO:0000256" key="1">
    <source>
        <dbReference type="ARBA" id="ARBA00004167"/>
    </source>
</evidence>
<dbReference type="OrthoDB" id="4848939at2759"/>
<keyword evidence="7" id="KW-0732">Signal</keyword>
<feature type="chain" id="PRO_5001456098" description="CFEM domain-containing protein" evidence="7">
    <location>
        <begin position="21"/>
        <end position="289"/>
    </location>
</feature>
<dbReference type="KEGG" id="cfj:CFIO01_10390"/>
<keyword evidence="4 6" id="KW-0472">Membrane</keyword>
<dbReference type="GO" id="GO:0071944">
    <property type="term" value="C:cell periphery"/>
    <property type="evidence" value="ECO:0007669"/>
    <property type="project" value="UniProtKB-ARBA"/>
</dbReference>
<dbReference type="Proteomes" id="UP000020467">
    <property type="component" value="Unassembled WGS sequence"/>
</dbReference>
<feature type="signal peptide" evidence="7">
    <location>
        <begin position="1"/>
        <end position="20"/>
    </location>
</feature>
<proteinExistence type="predicted"/>
<name>A0A010RTL1_9PEZI</name>
<dbReference type="GO" id="GO:0016020">
    <property type="term" value="C:membrane"/>
    <property type="evidence" value="ECO:0007669"/>
    <property type="project" value="UniProtKB-SubCell"/>
</dbReference>
<evidence type="ECO:0000256" key="5">
    <source>
        <dbReference type="SAM" id="MobiDB-lite"/>
    </source>
</evidence>
<dbReference type="InterPro" id="IPR051694">
    <property type="entry name" value="Immunoregulatory_rcpt-like"/>
</dbReference>
<keyword evidence="9" id="KW-1185">Reference proteome</keyword>
<dbReference type="EMBL" id="JARH01000892">
    <property type="protein sequence ID" value="EXF75628.1"/>
    <property type="molecule type" value="Genomic_DNA"/>
</dbReference>
<evidence type="ECO:0000256" key="2">
    <source>
        <dbReference type="ARBA" id="ARBA00022692"/>
    </source>
</evidence>
<dbReference type="eggNOG" id="ENOG502RM83">
    <property type="taxonomic scope" value="Eukaryota"/>
</dbReference>
<dbReference type="HOGENOM" id="CLU_070374_0_0_1"/>
<evidence type="ECO:0000256" key="6">
    <source>
        <dbReference type="SAM" id="Phobius"/>
    </source>
</evidence>
<accession>A0A010RTL1</accession>
<sequence>MHLLGLVSLCLLLTAHGTRSENRFRRPPGPGPSGDFRDNPVYPLGTQLDLQWETDFTAVDLLIWHEATYPTSEATYASIISNTRALGMLWTVSFNGFPSHHDPTLSPVYFIQMFNHSASMGDITCHYFNITNSVASTSTTTSTSPTSTASTLTAVSTLVEASPTVSPSSSGMSNGASTGVVAGIAVGAVVGTLAIIDLVGWAIWGHLRKKRQGHGSGVAGASDLGNFSAVQEIGPSSPVHWRYELSMDAQQPRYEADGTEGVRYEMASEPVTTKNEDKSLRMKGDGMST</sequence>
<dbReference type="PANTHER" id="PTHR15549:SF30">
    <property type="entry name" value="MID2 DOMAIN-CONTAINING PROTEIN"/>
    <property type="match status" value="1"/>
</dbReference>
<evidence type="ECO:0000313" key="8">
    <source>
        <dbReference type="EMBL" id="EXF75628.1"/>
    </source>
</evidence>
<evidence type="ECO:0000313" key="9">
    <source>
        <dbReference type="Proteomes" id="UP000020467"/>
    </source>
</evidence>
<keyword evidence="3 6" id="KW-1133">Transmembrane helix</keyword>
<evidence type="ECO:0000256" key="3">
    <source>
        <dbReference type="ARBA" id="ARBA00022989"/>
    </source>
</evidence>
<keyword evidence="2 6" id="KW-0812">Transmembrane</keyword>
<comment type="caution">
    <text evidence="8">The sequence shown here is derived from an EMBL/GenBank/DDBJ whole genome shotgun (WGS) entry which is preliminary data.</text>
</comment>
<evidence type="ECO:0000256" key="4">
    <source>
        <dbReference type="ARBA" id="ARBA00023136"/>
    </source>
</evidence>
<organism evidence="8 9">
    <name type="scientific">Colletotrichum fioriniae PJ7</name>
    <dbReference type="NCBI Taxonomy" id="1445577"/>
    <lineage>
        <taxon>Eukaryota</taxon>
        <taxon>Fungi</taxon>
        <taxon>Dikarya</taxon>
        <taxon>Ascomycota</taxon>
        <taxon>Pezizomycotina</taxon>
        <taxon>Sordariomycetes</taxon>
        <taxon>Hypocreomycetidae</taxon>
        <taxon>Glomerellales</taxon>
        <taxon>Glomerellaceae</taxon>
        <taxon>Colletotrichum</taxon>
        <taxon>Colletotrichum acutatum species complex</taxon>
    </lineage>
</organism>
<comment type="subcellular location">
    <subcellularLocation>
        <location evidence="1">Membrane</location>
        <topology evidence="1">Single-pass membrane protein</topology>
    </subcellularLocation>
</comment>
<feature type="region of interest" description="Disordered" evidence="5">
    <location>
        <begin position="20"/>
        <end position="39"/>
    </location>
</feature>
<protein>
    <recommendedName>
        <fullName evidence="10">CFEM domain-containing protein</fullName>
    </recommendedName>
</protein>
<dbReference type="AlphaFoldDB" id="A0A010RTL1"/>
<gene>
    <name evidence="8" type="ORF">CFIO01_10390</name>
</gene>
<evidence type="ECO:0008006" key="10">
    <source>
        <dbReference type="Google" id="ProtNLM"/>
    </source>
</evidence>
<evidence type="ECO:0000256" key="7">
    <source>
        <dbReference type="SAM" id="SignalP"/>
    </source>
</evidence>
<reference evidence="8 9" key="1">
    <citation type="submission" date="2014-02" db="EMBL/GenBank/DDBJ databases">
        <title>The genome sequence of Colletotrichum fioriniae PJ7.</title>
        <authorList>
            <person name="Baroncelli R."/>
            <person name="Thon M.R."/>
        </authorList>
    </citation>
    <scope>NUCLEOTIDE SEQUENCE [LARGE SCALE GENOMIC DNA]</scope>
    <source>
        <strain evidence="8 9">PJ7</strain>
    </source>
</reference>